<dbReference type="Gene3D" id="1.10.287.110">
    <property type="entry name" value="DnaJ domain"/>
    <property type="match status" value="1"/>
</dbReference>
<evidence type="ECO:0000313" key="2">
    <source>
        <dbReference type="EMBL" id="VAW25035.1"/>
    </source>
</evidence>
<protein>
    <recommendedName>
        <fullName evidence="1">J domain-containing protein</fullName>
    </recommendedName>
</protein>
<proteinExistence type="predicted"/>
<sequence>MSVWRNIGTVLGSLANALDPDNWLPGGKEAAFTLSLVALSAKMAVADGVVSDSEVRAFRGLVQVPDEDVERIEKFFDLAQQDVAGFASYARKIKRMFGDNPDTLEHVLEGLFNIAAADGMIHEGELEYLEKVSEIFGFDVEKFQQISSRYMMVENGPDPYHALGILPDASDDQVRVAYKKLVKEYHPDRLLANGVPQELMDLGTARMAAINVAYGAIGEARGL</sequence>
<dbReference type="CDD" id="cd07316">
    <property type="entry name" value="terB_like_DjlA"/>
    <property type="match status" value="1"/>
</dbReference>
<accession>A0A3B0U2D5</accession>
<organism evidence="2">
    <name type="scientific">hydrothermal vent metagenome</name>
    <dbReference type="NCBI Taxonomy" id="652676"/>
    <lineage>
        <taxon>unclassified sequences</taxon>
        <taxon>metagenomes</taxon>
        <taxon>ecological metagenomes</taxon>
    </lineage>
</organism>
<dbReference type="Gene3D" id="1.10.3680.10">
    <property type="entry name" value="TerB-like"/>
    <property type="match status" value="1"/>
</dbReference>
<dbReference type="CDD" id="cd06257">
    <property type="entry name" value="DnaJ"/>
    <property type="match status" value="1"/>
</dbReference>
<dbReference type="InterPro" id="IPR007791">
    <property type="entry name" value="DjlA_N"/>
</dbReference>
<gene>
    <name evidence="2" type="ORF">MNBD_ALPHA11-1959</name>
</gene>
<dbReference type="AlphaFoldDB" id="A0A3B0U2D5"/>
<dbReference type="SUPFAM" id="SSF46565">
    <property type="entry name" value="Chaperone J-domain"/>
    <property type="match status" value="1"/>
</dbReference>
<name>A0A3B0U2D5_9ZZZZ</name>
<dbReference type="PRINTS" id="PR00625">
    <property type="entry name" value="JDOMAIN"/>
</dbReference>
<feature type="domain" description="J" evidence="1">
    <location>
        <begin position="158"/>
        <end position="222"/>
    </location>
</feature>
<dbReference type="Pfam" id="PF00226">
    <property type="entry name" value="DnaJ"/>
    <property type="match status" value="1"/>
</dbReference>
<dbReference type="PROSITE" id="PS50076">
    <property type="entry name" value="DNAJ_2"/>
    <property type="match status" value="1"/>
</dbReference>
<dbReference type="SUPFAM" id="SSF158682">
    <property type="entry name" value="TerB-like"/>
    <property type="match status" value="1"/>
</dbReference>
<dbReference type="PANTHER" id="PTHR24074">
    <property type="entry name" value="CO-CHAPERONE PROTEIN DJLA"/>
    <property type="match status" value="1"/>
</dbReference>
<dbReference type="InterPro" id="IPR001623">
    <property type="entry name" value="DnaJ_domain"/>
</dbReference>
<dbReference type="EMBL" id="UOEQ01000576">
    <property type="protein sequence ID" value="VAW25035.1"/>
    <property type="molecule type" value="Genomic_DNA"/>
</dbReference>
<dbReference type="InterPro" id="IPR029024">
    <property type="entry name" value="TerB-like"/>
</dbReference>
<evidence type="ECO:0000259" key="1">
    <source>
        <dbReference type="PROSITE" id="PS50076"/>
    </source>
</evidence>
<dbReference type="InterPro" id="IPR036869">
    <property type="entry name" value="J_dom_sf"/>
</dbReference>
<reference evidence="2" key="1">
    <citation type="submission" date="2018-06" db="EMBL/GenBank/DDBJ databases">
        <authorList>
            <person name="Zhirakovskaya E."/>
        </authorList>
    </citation>
    <scope>NUCLEOTIDE SEQUENCE</scope>
</reference>
<dbReference type="SMART" id="SM00271">
    <property type="entry name" value="DnaJ"/>
    <property type="match status" value="1"/>
</dbReference>
<dbReference type="Pfam" id="PF05099">
    <property type="entry name" value="TerB"/>
    <property type="match status" value="1"/>
</dbReference>
<dbReference type="InterPro" id="IPR050817">
    <property type="entry name" value="DjlA_DnaK_co-chaperone"/>
</dbReference>